<protein>
    <submittedName>
        <fullName evidence="1">Uncharacterized protein</fullName>
    </submittedName>
</protein>
<dbReference type="Gene3D" id="3.40.50.2300">
    <property type="match status" value="1"/>
</dbReference>
<sequence length="119" mass="12703">MIAVLSRSRFLADEISLNIAGRKVLSCLSAISEDSTAESLSWLSGTLSSSNVFAVFYESLFFVDPAPLKSLSPSTHFIFISSPGEEDLVEKALSCGASAFVQKPFSCPDIPGVLDLVSH</sequence>
<dbReference type="EMBL" id="JAINWA010000003">
    <property type="protein sequence ID" value="MCD1654701.1"/>
    <property type="molecule type" value="Genomic_DNA"/>
</dbReference>
<gene>
    <name evidence="1" type="ORF">K7J14_08280</name>
</gene>
<reference evidence="1" key="1">
    <citation type="submission" date="2021-08" db="EMBL/GenBank/DDBJ databases">
        <title>Comparative analyses of Brucepasteria parasyntrophica and Teretinema zuelzerae.</title>
        <authorList>
            <person name="Song Y."/>
            <person name="Brune A."/>
        </authorList>
    </citation>
    <scope>NUCLEOTIDE SEQUENCE</scope>
    <source>
        <strain evidence="1">DSM 1903</strain>
    </source>
</reference>
<dbReference type="AlphaFoldDB" id="A0AAE3JIX5"/>
<dbReference type="RefSeq" id="WP_230755186.1">
    <property type="nucleotide sequence ID" value="NZ_JAINWA010000003.1"/>
</dbReference>
<dbReference type="InterPro" id="IPR011006">
    <property type="entry name" value="CheY-like_superfamily"/>
</dbReference>
<evidence type="ECO:0000313" key="2">
    <source>
        <dbReference type="Proteomes" id="UP001198163"/>
    </source>
</evidence>
<accession>A0AAE3JIX5</accession>
<dbReference type="Proteomes" id="UP001198163">
    <property type="component" value="Unassembled WGS sequence"/>
</dbReference>
<comment type="caution">
    <text evidence="1">The sequence shown here is derived from an EMBL/GenBank/DDBJ whole genome shotgun (WGS) entry which is preliminary data.</text>
</comment>
<name>A0AAE3JIX5_9SPIR</name>
<keyword evidence="2" id="KW-1185">Reference proteome</keyword>
<dbReference type="SUPFAM" id="SSF52172">
    <property type="entry name" value="CheY-like"/>
    <property type="match status" value="1"/>
</dbReference>
<organism evidence="1 2">
    <name type="scientific">Teretinema zuelzerae</name>
    <dbReference type="NCBI Taxonomy" id="156"/>
    <lineage>
        <taxon>Bacteria</taxon>
        <taxon>Pseudomonadati</taxon>
        <taxon>Spirochaetota</taxon>
        <taxon>Spirochaetia</taxon>
        <taxon>Spirochaetales</taxon>
        <taxon>Treponemataceae</taxon>
        <taxon>Teretinema</taxon>
    </lineage>
</organism>
<proteinExistence type="predicted"/>
<evidence type="ECO:0000313" key="1">
    <source>
        <dbReference type="EMBL" id="MCD1654701.1"/>
    </source>
</evidence>